<comment type="caution">
    <text evidence="1">The sequence shown here is derived from an EMBL/GenBank/DDBJ whole genome shotgun (WGS) entry which is preliminary data.</text>
</comment>
<sequence>STYSRFQGGGVSAGDVTNGFRFGSGAFSSNQTSFDNVLSSGTPSNIVDAATLSNSGIVSYTSRGGKPGKAMGVGRWKYPFDYEYQGSSATANVGEQTIATTTITANTIKTRGVRIIASGYNASANGNKTIKLYFGNKTITFHPADNNEDKWRLEADIALSSNAEQYISTIAYSALTIVYHGVEDAAQDMTSNCIVKITGECAHADDEVILNLFSVKGN</sequence>
<name>X0XMU1_9ZZZZ</name>
<dbReference type="AlphaFoldDB" id="X0XMU1"/>
<feature type="non-terminal residue" evidence="1">
    <location>
        <position position="1"/>
    </location>
</feature>
<protein>
    <submittedName>
        <fullName evidence="1">Uncharacterized protein</fullName>
    </submittedName>
</protein>
<dbReference type="EMBL" id="BARS01037454">
    <property type="protein sequence ID" value="GAG26301.1"/>
    <property type="molecule type" value="Genomic_DNA"/>
</dbReference>
<reference evidence="1" key="1">
    <citation type="journal article" date="2014" name="Front. Microbiol.">
        <title>High frequency of phylogenetically diverse reductive dehalogenase-homologous genes in deep subseafloor sedimentary metagenomes.</title>
        <authorList>
            <person name="Kawai M."/>
            <person name="Futagami T."/>
            <person name="Toyoda A."/>
            <person name="Takaki Y."/>
            <person name="Nishi S."/>
            <person name="Hori S."/>
            <person name="Arai W."/>
            <person name="Tsubouchi T."/>
            <person name="Morono Y."/>
            <person name="Uchiyama I."/>
            <person name="Ito T."/>
            <person name="Fujiyama A."/>
            <person name="Inagaki F."/>
            <person name="Takami H."/>
        </authorList>
    </citation>
    <scope>NUCLEOTIDE SEQUENCE</scope>
    <source>
        <strain evidence="1">Expedition CK06-06</strain>
    </source>
</reference>
<accession>X0XMU1</accession>
<gene>
    <name evidence="1" type="ORF">S01H1_57432</name>
</gene>
<evidence type="ECO:0000313" key="1">
    <source>
        <dbReference type="EMBL" id="GAG26301.1"/>
    </source>
</evidence>
<proteinExistence type="predicted"/>
<organism evidence="1">
    <name type="scientific">marine sediment metagenome</name>
    <dbReference type="NCBI Taxonomy" id="412755"/>
    <lineage>
        <taxon>unclassified sequences</taxon>
        <taxon>metagenomes</taxon>
        <taxon>ecological metagenomes</taxon>
    </lineage>
</organism>